<sequence length="197" mass="22335">MCALIKPGGYLALEELDARVYSEHQETPEEVKSFYDRIYDWVASKDETYDVGSELQPYVSKLGMFMDVTVKVLVVPLSPGWDGPVEVGALGNTMKQSLLKVSTMLAKVVPGLTEESVAKFKLVIEEPEHELRLRVYFLAAHKNYKLSQIQNTEVIQRRALLPIRVVRRLFGALLPSHWTGRGLTGAASWFISLLRWR</sequence>
<organism evidence="1 2">
    <name type="scientific">Thelephora ganbajun</name>
    <name type="common">Ganba fungus</name>
    <dbReference type="NCBI Taxonomy" id="370292"/>
    <lineage>
        <taxon>Eukaryota</taxon>
        <taxon>Fungi</taxon>
        <taxon>Dikarya</taxon>
        <taxon>Basidiomycota</taxon>
        <taxon>Agaricomycotina</taxon>
        <taxon>Agaricomycetes</taxon>
        <taxon>Thelephorales</taxon>
        <taxon>Thelephoraceae</taxon>
        <taxon>Thelephora</taxon>
    </lineage>
</organism>
<evidence type="ECO:0000313" key="1">
    <source>
        <dbReference type="EMBL" id="KAF9647948.1"/>
    </source>
</evidence>
<reference evidence="1" key="1">
    <citation type="submission" date="2019-10" db="EMBL/GenBank/DDBJ databases">
        <authorList>
            <consortium name="DOE Joint Genome Institute"/>
            <person name="Kuo A."/>
            <person name="Miyauchi S."/>
            <person name="Kiss E."/>
            <person name="Drula E."/>
            <person name="Kohler A."/>
            <person name="Sanchez-Garcia M."/>
            <person name="Andreopoulos B."/>
            <person name="Barry K.W."/>
            <person name="Bonito G."/>
            <person name="Buee M."/>
            <person name="Carver A."/>
            <person name="Chen C."/>
            <person name="Cichocki N."/>
            <person name="Clum A."/>
            <person name="Culley D."/>
            <person name="Crous P.W."/>
            <person name="Fauchery L."/>
            <person name="Girlanda M."/>
            <person name="Hayes R."/>
            <person name="Keri Z."/>
            <person name="Labutti K."/>
            <person name="Lipzen A."/>
            <person name="Lombard V."/>
            <person name="Magnuson J."/>
            <person name="Maillard F."/>
            <person name="Morin E."/>
            <person name="Murat C."/>
            <person name="Nolan M."/>
            <person name="Ohm R."/>
            <person name="Pangilinan J."/>
            <person name="Pereira M."/>
            <person name="Perotto S."/>
            <person name="Peter M."/>
            <person name="Riley R."/>
            <person name="Sitrit Y."/>
            <person name="Stielow B."/>
            <person name="Szollosi G."/>
            <person name="Zifcakova L."/>
            <person name="Stursova M."/>
            <person name="Spatafora J.W."/>
            <person name="Tedersoo L."/>
            <person name="Vaario L.-M."/>
            <person name="Yamada A."/>
            <person name="Yan M."/>
            <person name="Wang P."/>
            <person name="Xu J."/>
            <person name="Bruns T."/>
            <person name="Baldrian P."/>
            <person name="Vilgalys R."/>
            <person name="Henrissat B."/>
            <person name="Grigoriev I.V."/>
            <person name="Hibbett D."/>
            <person name="Nagy L.G."/>
            <person name="Martin F.M."/>
        </authorList>
    </citation>
    <scope>NUCLEOTIDE SEQUENCE</scope>
    <source>
        <strain evidence="1">P2</strain>
    </source>
</reference>
<comment type="caution">
    <text evidence="1">The sequence shown here is derived from an EMBL/GenBank/DDBJ whole genome shotgun (WGS) entry which is preliminary data.</text>
</comment>
<protein>
    <submittedName>
        <fullName evidence="1">Uncharacterized protein</fullName>
    </submittedName>
</protein>
<reference evidence="1" key="2">
    <citation type="journal article" date="2020" name="Nat. Commun.">
        <title>Large-scale genome sequencing of mycorrhizal fungi provides insights into the early evolution of symbiotic traits.</title>
        <authorList>
            <person name="Miyauchi S."/>
            <person name="Kiss E."/>
            <person name="Kuo A."/>
            <person name="Drula E."/>
            <person name="Kohler A."/>
            <person name="Sanchez-Garcia M."/>
            <person name="Morin E."/>
            <person name="Andreopoulos B."/>
            <person name="Barry K.W."/>
            <person name="Bonito G."/>
            <person name="Buee M."/>
            <person name="Carver A."/>
            <person name="Chen C."/>
            <person name="Cichocki N."/>
            <person name="Clum A."/>
            <person name="Culley D."/>
            <person name="Crous P.W."/>
            <person name="Fauchery L."/>
            <person name="Girlanda M."/>
            <person name="Hayes R.D."/>
            <person name="Keri Z."/>
            <person name="LaButti K."/>
            <person name="Lipzen A."/>
            <person name="Lombard V."/>
            <person name="Magnuson J."/>
            <person name="Maillard F."/>
            <person name="Murat C."/>
            <person name="Nolan M."/>
            <person name="Ohm R.A."/>
            <person name="Pangilinan J."/>
            <person name="Pereira M.F."/>
            <person name="Perotto S."/>
            <person name="Peter M."/>
            <person name="Pfister S."/>
            <person name="Riley R."/>
            <person name="Sitrit Y."/>
            <person name="Stielow J.B."/>
            <person name="Szollosi G."/>
            <person name="Zifcakova L."/>
            <person name="Stursova M."/>
            <person name="Spatafora J.W."/>
            <person name="Tedersoo L."/>
            <person name="Vaario L.M."/>
            <person name="Yamada A."/>
            <person name="Yan M."/>
            <person name="Wang P."/>
            <person name="Xu J."/>
            <person name="Bruns T."/>
            <person name="Baldrian P."/>
            <person name="Vilgalys R."/>
            <person name="Dunand C."/>
            <person name="Henrissat B."/>
            <person name="Grigoriev I.V."/>
            <person name="Hibbett D."/>
            <person name="Nagy L.G."/>
            <person name="Martin F.M."/>
        </authorList>
    </citation>
    <scope>NUCLEOTIDE SEQUENCE</scope>
    <source>
        <strain evidence="1">P2</strain>
    </source>
</reference>
<gene>
    <name evidence="1" type="ORF">BDM02DRAFT_2475950</name>
</gene>
<keyword evidence="2" id="KW-1185">Reference proteome</keyword>
<accession>A0ACB6ZF30</accession>
<proteinExistence type="predicted"/>
<name>A0ACB6ZF30_THEGA</name>
<dbReference type="EMBL" id="MU118023">
    <property type="protein sequence ID" value="KAF9647948.1"/>
    <property type="molecule type" value="Genomic_DNA"/>
</dbReference>
<dbReference type="Proteomes" id="UP000886501">
    <property type="component" value="Unassembled WGS sequence"/>
</dbReference>
<evidence type="ECO:0000313" key="2">
    <source>
        <dbReference type="Proteomes" id="UP000886501"/>
    </source>
</evidence>